<evidence type="ECO:0000313" key="11">
    <source>
        <dbReference type="Proteomes" id="UP001551189"/>
    </source>
</evidence>
<evidence type="ECO:0000256" key="6">
    <source>
        <dbReference type="ARBA" id="ARBA00023136"/>
    </source>
</evidence>
<keyword evidence="11" id="KW-1185">Reference proteome</keyword>
<feature type="transmembrane region" description="Helical" evidence="8">
    <location>
        <begin position="534"/>
        <end position="553"/>
    </location>
</feature>
<protein>
    <submittedName>
        <fullName evidence="10">MMPL family transporter</fullName>
    </submittedName>
</protein>
<dbReference type="SUPFAM" id="SSF82866">
    <property type="entry name" value="Multidrug efflux transporter AcrB transmembrane domain"/>
    <property type="match status" value="2"/>
</dbReference>
<dbReference type="PROSITE" id="PS50156">
    <property type="entry name" value="SSD"/>
    <property type="match status" value="1"/>
</dbReference>
<evidence type="ECO:0000256" key="7">
    <source>
        <dbReference type="SAM" id="MobiDB-lite"/>
    </source>
</evidence>
<feature type="transmembrane region" description="Helical" evidence="8">
    <location>
        <begin position="674"/>
        <end position="702"/>
    </location>
</feature>
<organism evidence="10 11">
    <name type="scientific">Streptomyces neyagawaensis</name>
    <dbReference type="NCBI Taxonomy" id="42238"/>
    <lineage>
        <taxon>Bacteria</taxon>
        <taxon>Bacillati</taxon>
        <taxon>Actinomycetota</taxon>
        <taxon>Actinomycetes</taxon>
        <taxon>Kitasatosporales</taxon>
        <taxon>Streptomycetaceae</taxon>
        <taxon>Streptomyces</taxon>
    </lineage>
</organism>
<keyword evidence="3" id="KW-1003">Cell membrane</keyword>
<feature type="region of interest" description="Disordered" evidence="7">
    <location>
        <begin position="342"/>
        <end position="361"/>
    </location>
</feature>
<feature type="transmembrane region" description="Helical" evidence="8">
    <location>
        <begin position="271"/>
        <end position="295"/>
    </location>
</feature>
<feature type="transmembrane region" description="Helical" evidence="8">
    <location>
        <begin position="649"/>
        <end position="668"/>
    </location>
</feature>
<feature type="transmembrane region" description="Helical" evidence="8">
    <location>
        <begin position="230"/>
        <end position="250"/>
    </location>
</feature>
<dbReference type="RefSeq" id="WP_359694352.1">
    <property type="nucleotide sequence ID" value="NZ_JBEYXT010000042.1"/>
</dbReference>
<reference evidence="10 11" key="1">
    <citation type="submission" date="2024-06" db="EMBL/GenBank/DDBJ databases">
        <title>The Natural Products Discovery Center: Release of the First 8490 Sequenced Strains for Exploring Actinobacteria Biosynthetic Diversity.</title>
        <authorList>
            <person name="Kalkreuter E."/>
            <person name="Kautsar S.A."/>
            <person name="Yang D."/>
            <person name="Bader C.D."/>
            <person name="Teijaro C.N."/>
            <person name="Fluegel L."/>
            <person name="Davis C.M."/>
            <person name="Simpson J.R."/>
            <person name="Lauterbach L."/>
            <person name="Steele A.D."/>
            <person name="Gui C."/>
            <person name="Meng S."/>
            <person name="Li G."/>
            <person name="Viehrig K."/>
            <person name="Ye F."/>
            <person name="Su P."/>
            <person name="Kiefer A.F."/>
            <person name="Nichols A."/>
            <person name="Cepeda A.J."/>
            <person name="Yan W."/>
            <person name="Fan B."/>
            <person name="Jiang Y."/>
            <person name="Adhikari A."/>
            <person name="Zheng C.-J."/>
            <person name="Schuster L."/>
            <person name="Cowan T.M."/>
            <person name="Smanski M.J."/>
            <person name="Chevrette M.G."/>
            <person name="De Carvalho L.P.S."/>
            <person name="Shen B."/>
        </authorList>
    </citation>
    <scope>NUCLEOTIDE SEQUENCE [LARGE SCALE GENOMIC DNA]</scope>
    <source>
        <strain evidence="10 11">NPDC046851</strain>
    </source>
</reference>
<feature type="transmembrane region" description="Helical" evidence="8">
    <location>
        <begin position="204"/>
        <end position="224"/>
    </location>
</feature>
<evidence type="ECO:0000256" key="3">
    <source>
        <dbReference type="ARBA" id="ARBA00022475"/>
    </source>
</evidence>
<proteinExistence type="inferred from homology"/>
<feature type="transmembrane region" description="Helical" evidence="8">
    <location>
        <begin position="307"/>
        <end position="331"/>
    </location>
</feature>
<feature type="transmembrane region" description="Helical" evidence="8">
    <location>
        <begin position="598"/>
        <end position="617"/>
    </location>
</feature>
<dbReference type="Gene3D" id="1.20.1640.10">
    <property type="entry name" value="Multidrug efflux transporter AcrB transmembrane domain"/>
    <property type="match status" value="2"/>
</dbReference>
<feature type="domain" description="SSD" evidence="9">
    <location>
        <begin position="196"/>
        <end position="328"/>
    </location>
</feature>
<keyword evidence="5 8" id="KW-1133">Transmembrane helix</keyword>
<dbReference type="EMBL" id="JBEYXT010000042">
    <property type="protein sequence ID" value="MEU6801821.1"/>
    <property type="molecule type" value="Genomic_DNA"/>
</dbReference>
<dbReference type="PANTHER" id="PTHR33406">
    <property type="entry name" value="MEMBRANE PROTEIN MJ1562-RELATED"/>
    <property type="match status" value="1"/>
</dbReference>
<evidence type="ECO:0000256" key="8">
    <source>
        <dbReference type="SAM" id="Phobius"/>
    </source>
</evidence>
<keyword evidence="6 8" id="KW-0472">Membrane</keyword>
<evidence type="ECO:0000256" key="2">
    <source>
        <dbReference type="ARBA" id="ARBA00010157"/>
    </source>
</evidence>
<dbReference type="Proteomes" id="UP001551189">
    <property type="component" value="Unassembled WGS sequence"/>
</dbReference>
<sequence>MATFLYKLGRLAFRRRHFVALIWVALLTLAGVGAASAPTAGSSSFSIPGTEAQKAFDLLDQRFPGMNADGATARVVFKAPAGEKMADAANKAAVERTVKELDTGSEVTSVTDPFKSRSVSKDGTIAYAQVRYEVSGMELKDASKDALEDAAEGARDSGLTVEIGGDALQAAPHTGSTEIIGIAVAAVVLVITFGSLVSAGLPLLTALVGVGIGVASITALASALDLGTTTSTLAMMIGLAVGIDYALFIVSRYRAELAEGRDREEAAGRAAGTAGSAVVFAGLTVVIALVGLAVVNIPMLTKMGVAAAGTVAVAVLIALTMVPALLGYAGAKVRPAGHKARWMGGGRGAAKTPSGGGVAAEKPNMGTRWARFVVRRPVMVLLVAVIGLGAAAIPASSLELGLPDDGSQPTSTTQRRAYDLLSEGFGPGSNGPLMVVVDAKSAGDPKAAVKQVSDEVKDMKGVVTVTPATYNKAGDTAMITVVTDSKPSSVATEDVVHEIRGAGPEIKADSDANVLVTGATAMNIDVSQKLDDALVPYLVLVVGLAFLLLIVVFRSVLVPLKAALGFLLSVMAALGAVVAVFQWGWLADVVGVEETGPIMSMMPIFMVGVVFGLAMDYEVFLVTRMREAYVHGERPGQAVVTGFRHGARVVTAAAVIMMAVFAGFIGSSESMVKMIGFGLAVAVLFDAFVVRMAIVPAVLALLGDKAWWLPKWLDRALPNVDVEGEGLRTHGDAAKGTKRDEELVRA</sequence>
<comment type="similarity">
    <text evidence="2">Belongs to the resistance-nodulation-cell division (RND) (TC 2.A.6) family. MmpL subfamily.</text>
</comment>
<name>A0ABV3AXB4_9ACTN</name>
<comment type="subcellular location">
    <subcellularLocation>
        <location evidence="1">Cell membrane</location>
        <topology evidence="1">Multi-pass membrane protein</topology>
    </subcellularLocation>
</comment>
<feature type="compositionally biased region" description="Gly residues" evidence="7">
    <location>
        <begin position="343"/>
        <end position="358"/>
    </location>
</feature>
<dbReference type="Pfam" id="PF03176">
    <property type="entry name" value="MMPL"/>
    <property type="match status" value="2"/>
</dbReference>
<dbReference type="InterPro" id="IPR050545">
    <property type="entry name" value="Mycobact_MmpL"/>
</dbReference>
<evidence type="ECO:0000313" key="10">
    <source>
        <dbReference type="EMBL" id="MEU6801821.1"/>
    </source>
</evidence>
<accession>A0ABV3AXB4</accession>
<evidence type="ECO:0000256" key="4">
    <source>
        <dbReference type="ARBA" id="ARBA00022692"/>
    </source>
</evidence>
<evidence type="ECO:0000256" key="1">
    <source>
        <dbReference type="ARBA" id="ARBA00004651"/>
    </source>
</evidence>
<feature type="transmembrane region" description="Helical" evidence="8">
    <location>
        <begin position="378"/>
        <end position="398"/>
    </location>
</feature>
<feature type="transmembrane region" description="Helical" evidence="8">
    <location>
        <begin position="179"/>
        <end position="197"/>
    </location>
</feature>
<evidence type="ECO:0000259" key="9">
    <source>
        <dbReference type="PROSITE" id="PS50156"/>
    </source>
</evidence>
<dbReference type="InterPro" id="IPR004869">
    <property type="entry name" value="MMPL_dom"/>
</dbReference>
<feature type="transmembrane region" description="Helical" evidence="8">
    <location>
        <begin position="565"/>
        <end position="586"/>
    </location>
</feature>
<dbReference type="PANTHER" id="PTHR33406:SF11">
    <property type="entry name" value="MEMBRANE PROTEIN SCO6666-RELATED"/>
    <property type="match status" value="1"/>
</dbReference>
<comment type="caution">
    <text evidence="10">The sequence shown here is derived from an EMBL/GenBank/DDBJ whole genome shotgun (WGS) entry which is preliminary data.</text>
</comment>
<gene>
    <name evidence="10" type="ORF">ABZ931_12505</name>
</gene>
<dbReference type="InterPro" id="IPR000731">
    <property type="entry name" value="SSD"/>
</dbReference>
<evidence type="ECO:0000256" key="5">
    <source>
        <dbReference type="ARBA" id="ARBA00022989"/>
    </source>
</evidence>
<keyword evidence="4 8" id="KW-0812">Transmembrane</keyword>